<reference evidence="3" key="2">
    <citation type="submission" date="2020-06" db="EMBL/GenBank/DDBJ databases">
        <title>Helianthus annuus Genome sequencing and assembly Release 2.</title>
        <authorList>
            <person name="Gouzy J."/>
            <person name="Langlade N."/>
            <person name="Munos S."/>
        </authorList>
    </citation>
    <scope>NUCLEOTIDE SEQUENCE</scope>
    <source>
        <tissue evidence="3">Leaves</tissue>
    </source>
</reference>
<evidence type="ECO:0000313" key="3">
    <source>
        <dbReference type="EMBL" id="KAF5822780.1"/>
    </source>
</evidence>
<dbReference type="EMBL" id="MNCJ02000316">
    <property type="protein sequence ID" value="KAF5822780.1"/>
    <property type="molecule type" value="Genomic_DNA"/>
</dbReference>
<dbReference type="AlphaFoldDB" id="A0A9K3JWK1"/>
<sequence>MRFFGVAILVLLAMVATSCLAIEHHRKALKDETSHEIYQRKLTESTTDDTISNHHYIPRQNYGNGGGSSDDASIENHHYIPRQDFNNNGGYTGDDAANNDINP</sequence>
<name>A0A9K3JWK1_HELAN</name>
<proteinExistence type="predicted"/>
<dbReference type="PANTHER" id="PTHR36040">
    <property type="entry name" value="OS04G0188500 PROTEIN"/>
    <property type="match status" value="1"/>
</dbReference>
<dbReference type="PROSITE" id="PS51257">
    <property type="entry name" value="PROKAR_LIPOPROTEIN"/>
    <property type="match status" value="1"/>
</dbReference>
<keyword evidence="2" id="KW-0732">Signal</keyword>
<feature type="signal peptide" evidence="2">
    <location>
        <begin position="1"/>
        <end position="21"/>
    </location>
</feature>
<dbReference type="Gramene" id="mRNA:HanXRQr2_Chr01g0030901">
    <property type="protein sequence ID" value="CDS:HanXRQr2_Chr01g0030901.1"/>
    <property type="gene ID" value="HanXRQr2_Chr01g0030901"/>
</dbReference>
<organism evidence="3 4">
    <name type="scientific">Helianthus annuus</name>
    <name type="common">Common sunflower</name>
    <dbReference type="NCBI Taxonomy" id="4232"/>
    <lineage>
        <taxon>Eukaryota</taxon>
        <taxon>Viridiplantae</taxon>
        <taxon>Streptophyta</taxon>
        <taxon>Embryophyta</taxon>
        <taxon>Tracheophyta</taxon>
        <taxon>Spermatophyta</taxon>
        <taxon>Magnoliopsida</taxon>
        <taxon>eudicotyledons</taxon>
        <taxon>Gunneridae</taxon>
        <taxon>Pentapetalae</taxon>
        <taxon>asterids</taxon>
        <taxon>campanulids</taxon>
        <taxon>Asterales</taxon>
        <taxon>Asteraceae</taxon>
        <taxon>Asteroideae</taxon>
        <taxon>Heliantheae alliance</taxon>
        <taxon>Heliantheae</taxon>
        <taxon>Helianthus</taxon>
    </lineage>
</organism>
<reference evidence="3" key="1">
    <citation type="journal article" date="2017" name="Nature">
        <title>The sunflower genome provides insights into oil metabolism, flowering and Asterid evolution.</title>
        <authorList>
            <person name="Badouin H."/>
            <person name="Gouzy J."/>
            <person name="Grassa C.J."/>
            <person name="Murat F."/>
            <person name="Staton S.E."/>
            <person name="Cottret L."/>
            <person name="Lelandais-Briere C."/>
            <person name="Owens G.L."/>
            <person name="Carrere S."/>
            <person name="Mayjonade B."/>
            <person name="Legrand L."/>
            <person name="Gill N."/>
            <person name="Kane N.C."/>
            <person name="Bowers J.E."/>
            <person name="Hubner S."/>
            <person name="Bellec A."/>
            <person name="Berard A."/>
            <person name="Berges H."/>
            <person name="Blanchet N."/>
            <person name="Boniface M.C."/>
            <person name="Brunel D."/>
            <person name="Catrice O."/>
            <person name="Chaidir N."/>
            <person name="Claudel C."/>
            <person name="Donnadieu C."/>
            <person name="Faraut T."/>
            <person name="Fievet G."/>
            <person name="Helmstetter N."/>
            <person name="King M."/>
            <person name="Knapp S.J."/>
            <person name="Lai Z."/>
            <person name="Le Paslier M.C."/>
            <person name="Lippi Y."/>
            <person name="Lorenzon L."/>
            <person name="Mandel J.R."/>
            <person name="Marage G."/>
            <person name="Marchand G."/>
            <person name="Marquand E."/>
            <person name="Bret-Mestries E."/>
            <person name="Morien E."/>
            <person name="Nambeesan S."/>
            <person name="Nguyen T."/>
            <person name="Pegot-Espagnet P."/>
            <person name="Pouilly N."/>
            <person name="Raftis F."/>
            <person name="Sallet E."/>
            <person name="Schiex T."/>
            <person name="Thomas J."/>
            <person name="Vandecasteele C."/>
            <person name="Vares D."/>
            <person name="Vear F."/>
            <person name="Vautrin S."/>
            <person name="Crespi M."/>
            <person name="Mangin B."/>
            <person name="Burke J.M."/>
            <person name="Salse J."/>
            <person name="Munos S."/>
            <person name="Vincourt P."/>
            <person name="Rieseberg L.H."/>
            <person name="Langlade N.B."/>
        </authorList>
    </citation>
    <scope>NUCLEOTIDE SEQUENCE</scope>
    <source>
        <tissue evidence="3">Leaves</tissue>
    </source>
</reference>
<accession>A0A9K3JWK1</accession>
<keyword evidence="4" id="KW-1185">Reference proteome</keyword>
<dbReference type="PANTHER" id="PTHR36040:SF3">
    <property type="entry name" value="OS04G0188500 PROTEIN"/>
    <property type="match status" value="1"/>
</dbReference>
<dbReference type="Proteomes" id="UP000215914">
    <property type="component" value="Unassembled WGS sequence"/>
</dbReference>
<feature type="chain" id="PRO_5039908626" evidence="2">
    <location>
        <begin position="22"/>
        <end position="103"/>
    </location>
</feature>
<comment type="caution">
    <text evidence="3">The sequence shown here is derived from an EMBL/GenBank/DDBJ whole genome shotgun (WGS) entry which is preliminary data.</text>
</comment>
<feature type="region of interest" description="Disordered" evidence="1">
    <location>
        <begin position="43"/>
        <end position="103"/>
    </location>
</feature>
<evidence type="ECO:0000256" key="1">
    <source>
        <dbReference type="SAM" id="MobiDB-lite"/>
    </source>
</evidence>
<evidence type="ECO:0000256" key="2">
    <source>
        <dbReference type="SAM" id="SignalP"/>
    </source>
</evidence>
<protein>
    <submittedName>
        <fullName evidence="3">Uncharacterized protein</fullName>
    </submittedName>
</protein>
<evidence type="ECO:0000313" key="4">
    <source>
        <dbReference type="Proteomes" id="UP000215914"/>
    </source>
</evidence>
<gene>
    <name evidence="3" type="ORF">HanXRQr2_Chr01g0030901</name>
</gene>